<sequence>MFSTQKQERKSLLNLLSFPPAGYMPFFQCLTVGKTSLSAGKKVLVKSVLDALPVYVLSCFKLPIGTCQQIFQLAAKLWCWLSCRNTFKKEIRFEIGDDKSIQIRTPLDSLSDNFRTSTPSPDSFDLFWASELLDSDGNSWNIPLVEFFSIKLTVSIFLELKVCKMVKRQACLAFGKNGSFSVKSTYSQLVLDKVKNMDIAESSGNSKIMHTIRKRSCRGEQAETLEHIMFSALELKPSGSSLLFIGMTVMMIQFLSDLWWSKIRSLNKEPASENRIQLSTYILWWLWKTEICGFLKTYGKVSGLQSTLLSPNGLNFSPSPQDLQLLYHSLLLANCVLCGYLLIVLSILLGGSFVLKRIQAV</sequence>
<name>A0ABR0UEY2_REHGL</name>
<accession>A0ABR0UEY2</accession>
<keyword evidence="1" id="KW-0472">Membrane</keyword>
<reference evidence="2 3" key="1">
    <citation type="journal article" date="2021" name="Comput. Struct. Biotechnol. J.">
        <title>De novo genome assembly of the potent medicinal plant Rehmannia glutinosa using nanopore technology.</title>
        <authorList>
            <person name="Ma L."/>
            <person name="Dong C."/>
            <person name="Song C."/>
            <person name="Wang X."/>
            <person name="Zheng X."/>
            <person name="Niu Y."/>
            <person name="Chen S."/>
            <person name="Feng W."/>
        </authorList>
    </citation>
    <scope>NUCLEOTIDE SEQUENCE [LARGE SCALE GENOMIC DNA]</scope>
    <source>
        <strain evidence="2">DH-2019</strain>
    </source>
</reference>
<protein>
    <submittedName>
        <fullName evidence="2">Uncharacterized protein</fullName>
    </submittedName>
</protein>
<keyword evidence="1" id="KW-0812">Transmembrane</keyword>
<evidence type="ECO:0000256" key="1">
    <source>
        <dbReference type="SAM" id="Phobius"/>
    </source>
</evidence>
<keyword evidence="3" id="KW-1185">Reference proteome</keyword>
<gene>
    <name evidence="2" type="ORF">DH2020_045415</name>
</gene>
<evidence type="ECO:0000313" key="3">
    <source>
        <dbReference type="Proteomes" id="UP001318860"/>
    </source>
</evidence>
<evidence type="ECO:0000313" key="2">
    <source>
        <dbReference type="EMBL" id="KAK6120841.1"/>
    </source>
</evidence>
<keyword evidence="1" id="KW-1133">Transmembrane helix</keyword>
<organism evidence="2 3">
    <name type="scientific">Rehmannia glutinosa</name>
    <name type="common">Chinese foxglove</name>
    <dbReference type="NCBI Taxonomy" id="99300"/>
    <lineage>
        <taxon>Eukaryota</taxon>
        <taxon>Viridiplantae</taxon>
        <taxon>Streptophyta</taxon>
        <taxon>Embryophyta</taxon>
        <taxon>Tracheophyta</taxon>
        <taxon>Spermatophyta</taxon>
        <taxon>Magnoliopsida</taxon>
        <taxon>eudicotyledons</taxon>
        <taxon>Gunneridae</taxon>
        <taxon>Pentapetalae</taxon>
        <taxon>asterids</taxon>
        <taxon>lamiids</taxon>
        <taxon>Lamiales</taxon>
        <taxon>Orobanchaceae</taxon>
        <taxon>Rehmannieae</taxon>
        <taxon>Rehmannia</taxon>
    </lineage>
</organism>
<feature type="transmembrane region" description="Helical" evidence="1">
    <location>
        <begin position="325"/>
        <end position="355"/>
    </location>
</feature>
<dbReference type="Proteomes" id="UP001318860">
    <property type="component" value="Unassembled WGS sequence"/>
</dbReference>
<comment type="caution">
    <text evidence="2">The sequence shown here is derived from an EMBL/GenBank/DDBJ whole genome shotgun (WGS) entry which is preliminary data.</text>
</comment>
<dbReference type="EMBL" id="JABTTQ020002993">
    <property type="protein sequence ID" value="KAK6120841.1"/>
    <property type="molecule type" value="Genomic_DNA"/>
</dbReference>
<proteinExistence type="predicted"/>